<sequence>MHNLAFRAWDKKNKRMFYAGSLSGVGDFYMAQHKDDINFYERFLIDYEWTRSTGIESYNRKTIFENDIVKDDTNIYVVRFGNYKANNNRIYNNEVAYGFYIESLSHKGVIDHATRIEYYEVIGNIYENPEFLEDK</sequence>
<dbReference type="OrthoDB" id="1809393at2"/>
<dbReference type="AlphaFoldDB" id="A0A369BI06"/>
<accession>A0A369BI06</accession>
<comment type="caution">
    <text evidence="2">The sequence shown here is derived from an EMBL/GenBank/DDBJ whole genome shotgun (WGS) entry which is preliminary data.</text>
</comment>
<evidence type="ECO:0000313" key="2">
    <source>
        <dbReference type="EMBL" id="RCX20895.1"/>
    </source>
</evidence>
<evidence type="ECO:0000259" key="1">
    <source>
        <dbReference type="Pfam" id="PF09643"/>
    </source>
</evidence>
<dbReference type="NCBIfam" id="TIGR01671">
    <property type="entry name" value="phage_TIGR01671"/>
    <property type="match status" value="1"/>
</dbReference>
<dbReference type="EMBL" id="QPJT01000001">
    <property type="protein sequence ID" value="RCX20895.1"/>
    <property type="molecule type" value="Genomic_DNA"/>
</dbReference>
<evidence type="ECO:0000313" key="3">
    <source>
        <dbReference type="Proteomes" id="UP000253034"/>
    </source>
</evidence>
<dbReference type="Pfam" id="PF09643">
    <property type="entry name" value="YopX"/>
    <property type="match status" value="1"/>
</dbReference>
<dbReference type="Gene3D" id="2.30.30.290">
    <property type="entry name" value="YopX-like domains"/>
    <property type="match status" value="1"/>
</dbReference>
<protein>
    <submittedName>
        <fullName evidence="2">Putative phage protein (TIGR01671 family)</fullName>
    </submittedName>
</protein>
<organism evidence="2 3">
    <name type="scientific">Anaerobacterium chartisolvens</name>
    <dbReference type="NCBI Taxonomy" id="1297424"/>
    <lineage>
        <taxon>Bacteria</taxon>
        <taxon>Bacillati</taxon>
        <taxon>Bacillota</taxon>
        <taxon>Clostridia</taxon>
        <taxon>Eubacteriales</taxon>
        <taxon>Oscillospiraceae</taxon>
        <taxon>Anaerobacterium</taxon>
    </lineage>
</organism>
<reference evidence="2 3" key="1">
    <citation type="submission" date="2018-07" db="EMBL/GenBank/DDBJ databases">
        <title>Genomic Encyclopedia of Type Strains, Phase IV (KMG-IV): sequencing the most valuable type-strain genomes for metagenomic binning, comparative biology and taxonomic classification.</title>
        <authorList>
            <person name="Goeker M."/>
        </authorList>
    </citation>
    <scope>NUCLEOTIDE SEQUENCE [LARGE SCALE GENOMIC DNA]</scope>
    <source>
        <strain evidence="2 3">DSM 27016</strain>
    </source>
</reference>
<dbReference type="SUPFAM" id="SSF159006">
    <property type="entry name" value="YopX-like"/>
    <property type="match status" value="1"/>
</dbReference>
<dbReference type="RefSeq" id="WP_114295847.1">
    <property type="nucleotide sequence ID" value="NZ_QPJT01000001.1"/>
</dbReference>
<name>A0A369BI06_9FIRM</name>
<feature type="domain" description="YopX protein" evidence="1">
    <location>
        <begin position="6"/>
        <end position="133"/>
    </location>
</feature>
<proteinExistence type="predicted"/>
<dbReference type="InterPro" id="IPR010024">
    <property type="entry name" value="CHP16711"/>
</dbReference>
<keyword evidence="3" id="KW-1185">Reference proteome</keyword>
<dbReference type="Proteomes" id="UP000253034">
    <property type="component" value="Unassembled WGS sequence"/>
</dbReference>
<gene>
    <name evidence="2" type="ORF">DFR58_10197</name>
</gene>
<dbReference type="InterPro" id="IPR023385">
    <property type="entry name" value="YopX-like_C"/>
</dbReference>
<dbReference type="InterPro" id="IPR019096">
    <property type="entry name" value="YopX_protein"/>
</dbReference>